<gene>
    <name evidence="1" type="ORF">J2Z19_003773</name>
</gene>
<proteinExistence type="predicted"/>
<keyword evidence="2" id="KW-1185">Reference proteome</keyword>
<organism evidence="1 2">
    <name type="scientific">Ensifer adhaerens</name>
    <name type="common">Sinorhizobium morelense</name>
    <dbReference type="NCBI Taxonomy" id="106592"/>
    <lineage>
        <taxon>Bacteria</taxon>
        <taxon>Pseudomonadati</taxon>
        <taxon>Pseudomonadota</taxon>
        <taxon>Alphaproteobacteria</taxon>
        <taxon>Hyphomicrobiales</taxon>
        <taxon>Rhizobiaceae</taxon>
        <taxon>Sinorhizobium/Ensifer group</taxon>
        <taxon>Ensifer</taxon>
    </lineage>
</organism>
<name>A0ACC5T075_ENSAD</name>
<reference evidence="1" key="1">
    <citation type="submission" date="2021-03" db="EMBL/GenBank/DDBJ databases">
        <title>Genomic Encyclopedia of Type Strains, Phase IV (KMG-IV): sequencing the most valuable type-strain genomes for metagenomic binning, comparative biology and taxonomic classification.</title>
        <authorList>
            <person name="Goeker M."/>
        </authorList>
    </citation>
    <scope>NUCLEOTIDE SEQUENCE</scope>
    <source>
        <strain evidence="1">DSM 18131</strain>
    </source>
</reference>
<accession>A0ACC5T075</accession>
<protein>
    <submittedName>
        <fullName evidence="1">Uncharacterized protein</fullName>
    </submittedName>
</protein>
<comment type="caution">
    <text evidence="1">The sequence shown here is derived from an EMBL/GenBank/DDBJ whole genome shotgun (WGS) entry which is preliminary data.</text>
</comment>
<dbReference type="Proteomes" id="UP000823773">
    <property type="component" value="Unassembled WGS sequence"/>
</dbReference>
<evidence type="ECO:0000313" key="1">
    <source>
        <dbReference type="EMBL" id="MBP1874049.1"/>
    </source>
</evidence>
<dbReference type="EMBL" id="JAGGJR010000006">
    <property type="protein sequence ID" value="MBP1874049.1"/>
    <property type="molecule type" value="Genomic_DNA"/>
</dbReference>
<evidence type="ECO:0000313" key="2">
    <source>
        <dbReference type="Proteomes" id="UP000823773"/>
    </source>
</evidence>
<sequence>MAATYSATATGSFTVTDIGVVVRQFTTDLKMIASSTRAMTEKDASAYGTDIELLAAHGYLKSVDVTLMFGGSEVRAVRYHVDENTGAIKSSRPGGVLWPELTGGWIRVVFTHTSDLTDAVLQSLGSKLNKTWGNSSADTSHSSLTSSGGRTYASNGWGMRREDWS</sequence>